<feature type="domain" description="Ricin B lectin" evidence="1">
    <location>
        <begin position="49"/>
        <end position="127"/>
    </location>
</feature>
<accession>A0A7U9PU88</accession>
<dbReference type="OrthoDB" id="3534750at2"/>
<gene>
    <name evidence="2" type="ORF">OEIGOIKO_00680</name>
</gene>
<dbReference type="EMBL" id="BHZC01000001">
    <property type="protein sequence ID" value="GCD32962.1"/>
    <property type="molecule type" value="Genomic_DNA"/>
</dbReference>
<dbReference type="CDD" id="cd23415">
    <property type="entry name" value="beta-trefoil_Ricin_AH"/>
    <property type="match status" value="1"/>
</dbReference>
<comment type="caution">
    <text evidence="2">The sequence shown here is derived from an EMBL/GenBank/DDBJ whole genome shotgun (WGS) entry which is preliminary data.</text>
</comment>
<dbReference type="GeneID" id="95619737"/>
<protein>
    <recommendedName>
        <fullName evidence="1">Ricin B lectin domain-containing protein</fullName>
    </recommendedName>
</protein>
<dbReference type="InterPro" id="IPR000772">
    <property type="entry name" value="Ricin_B_lectin"/>
</dbReference>
<dbReference type="Pfam" id="PF00652">
    <property type="entry name" value="Ricin_B_lectin"/>
    <property type="match status" value="1"/>
</dbReference>
<dbReference type="SUPFAM" id="SSF50370">
    <property type="entry name" value="Ricin B-like lectins"/>
    <property type="match status" value="1"/>
</dbReference>
<dbReference type="InterPro" id="IPR035992">
    <property type="entry name" value="Ricin_B-like_lectins"/>
</dbReference>
<proteinExistence type="predicted"/>
<organism evidence="2 3">
    <name type="scientific">Streptomyces chrestomyceticus JCM 4735</name>
    <dbReference type="NCBI Taxonomy" id="1306181"/>
    <lineage>
        <taxon>Bacteria</taxon>
        <taxon>Bacillati</taxon>
        <taxon>Actinomycetota</taxon>
        <taxon>Actinomycetes</taxon>
        <taxon>Kitasatosporales</taxon>
        <taxon>Streptomycetaceae</taxon>
        <taxon>Streptomyces</taxon>
    </lineage>
</organism>
<evidence type="ECO:0000259" key="1">
    <source>
        <dbReference type="Pfam" id="PF00652"/>
    </source>
</evidence>
<name>A0A7U9PU88_9ACTN</name>
<evidence type="ECO:0000313" key="3">
    <source>
        <dbReference type="Proteomes" id="UP000287830"/>
    </source>
</evidence>
<sequence length="131" mass="14249">MDDGAADPAGFIEFIEQTQLGGRFELAGAVQPDEALVGGSRWRGPLRYGAIQLQNRVSGKCLAATSTETVYAKNCDNGDSAQWWTEEYVSGGVVMLINQRNRMALDSDARGNAYLKSPGAGNTYQEWKVLQ</sequence>
<evidence type="ECO:0000313" key="2">
    <source>
        <dbReference type="EMBL" id="GCD32962.1"/>
    </source>
</evidence>
<dbReference type="Proteomes" id="UP000287830">
    <property type="component" value="Unassembled WGS sequence"/>
</dbReference>
<dbReference type="AlphaFoldDB" id="A0A7U9PU88"/>
<dbReference type="Gene3D" id="2.80.10.50">
    <property type="match status" value="1"/>
</dbReference>
<reference evidence="2 3" key="1">
    <citation type="submission" date="2018-11" db="EMBL/GenBank/DDBJ databases">
        <title>Whole genome sequence of Streptomyces chrestomyceticus NBRC 13444(T).</title>
        <authorList>
            <person name="Komaki H."/>
            <person name="Tamura T."/>
        </authorList>
    </citation>
    <scope>NUCLEOTIDE SEQUENCE [LARGE SCALE GENOMIC DNA]</scope>
    <source>
        <strain evidence="2 3">NBRC 13444</strain>
    </source>
</reference>
<dbReference type="PROSITE" id="PS50231">
    <property type="entry name" value="RICIN_B_LECTIN"/>
    <property type="match status" value="1"/>
</dbReference>
<dbReference type="RefSeq" id="WP_125043519.1">
    <property type="nucleotide sequence ID" value="NZ_BHZC01000001.1"/>
</dbReference>